<sequence>MGIEPNSVNSGYRRRRVLQGMGVVSAPVLAGCLGGGADNSSNSATVLEVPFGLDCGGEHLNEAPVIDGLEFHPTSNTRTDIELSSANAEVPENARWWGETLNFEPIPVAYNAHPNEGAQDETLPTYEEIQGTEHDTLYQTAYWGPGEFEMQFSLENGTYEVILHFAEVFFTTEQERVFDVIVNDQVVEEDLDIYAEVGEGTALTISTEVDVTENLLTVTGDSSSNNPQFSGIEIR</sequence>
<keyword evidence="8" id="KW-0325">Glycoprotein</keyword>
<keyword evidence="12" id="KW-1185">Reference proteome</keyword>
<evidence type="ECO:0000256" key="1">
    <source>
        <dbReference type="ARBA" id="ARBA00004115"/>
    </source>
</evidence>
<dbReference type="AlphaFoldDB" id="A0ABD5YG06"/>
<comment type="subcellular location">
    <subcellularLocation>
        <location evidence="1">Endoplasmic reticulum membrane</location>
        <topology evidence="1">Single-pass type I membrane protein</topology>
    </subcellularLocation>
</comment>
<keyword evidence="3" id="KW-0812">Transmembrane</keyword>
<dbReference type="PANTHER" id="PTHR13460:SF0">
    <property type="entry name" value="MALECTIN"/>
    <property type="match status" value="1"/>
</dbReference>
<organism evidence="11 12">
    <name type="scientific">Halorubrum yunnanense</name>
    <dbReference type="NCBI Taxonomy" id="1526162"/>
    <lineage>
        <taxon>Archaea</taxon>
        <taxon>Methanobacteriati</taxon>
        <taxon>Methanobacteriota</taxon>
        <taxon>Stenosarchaea group</taxon>
        <taxon>Halobacteria</taxon>
        <taxon>Halobacteriales</taxon>
        <taxon>Haloferacaceae</taxon>
        <taxon>Halorubrum</taxon>
    </lineage>
</organism>
<accession>A0ABD5YG06</accession>
<evidence type="ECO:0000256" key="4">
    <source>
        <dbReference type="ARBA" id="ARBA00022729"/>
    </source>
</evidence>
<evidence type="ECO:0000256" key="9">
    <source>
        <dbReference type="ARBA" id="ARBA00023277"/>
    </source>
</evidence>
<dbReference type="Gene3D" id="2.60.120.430">
    <property type="entry name" value="Galactose-binding lectin"/>
    <property type="match status" value="1"/>
</dbReference>
<evidence type="ECO:0000313" key="11">
    <source>
        <dbReference type="EMBL" id="MFC7188286.1"/>
    </source>
</evidence>
<dbReference type="EMBL" id="JBHSZZ010000085">
    <property type="protein sequence ID" value="MFC7188286.1"/>
    <property type="molecule type" value="Genomic_DNA"/>
</dbReference>
<evidence type="ECO:0000313" key="12">
    <source>
        <dbReference type="Proteomes" id="UP001596390"/>
    </source>
</evidence>
<keyword evidence="7" id="KW-0472">Membrane</keyword>
<comment type="similarity">
    <text evidence="2">Belongs to the malectin family.</text>
</comment>
<keyword evidence="5" id="KW-0256">Endoplasmic reticulum</keyword>
<evidence type="ECO:0000256" key="5">
    <source>
        <dbReference type="ARBA" id="ARBA00022824"/>
    </source>
</evidence>
<evidence type="ECO:0000256" key="3">
    <source>
        <dbReference type="ARBA" id="ARBA00022692"/>
    </source>
</evidence>
<dbReference type="InterPro" id="IPR039155">
    <property type="entry name" value="MLEC"/>
</dbReference>
<protein>
    <submittedName>
        <fullName evidence="11">Malectin domain-containing carbohydrate-binding protein</fullName>
    </submittedName>
</protein>
<reference evidence="11 12" key="1">
    <citation type="journal article" date="2019" name="Int. J. Syst. Evol. Microbiol.">
        <title>The Global Catalogue of Microorganisms (GCM) 10K type strain sequencing project: providing services to taxonomists for standard genome sequencing and annotation.</title>
        <authorList>
            <consortium name="The Broad Institute Genomics Platform"/>
            <consortium name="The Broad Institute Genome Sequencing Center for Infectious Disease"/>
            <person name="Wu L."/>
            <person name="Ma J."/>
        </authorList>
    </citation>
    <scope>NUCLEOTIDE SEQUENCE [LARGE SCALE GENOMIC DNA]</scope>
    <source>
        <strain evidence="11 12">Q85</strain>
    </source>
</reference>
<gene>
    <name evidence="11" type="ORF">ACFQMK_15695</name>
</gene>
<evidence type="ECO:0000256" key="8">
    <source>
        <dbReference type="ARBA" id="ARBA00023180"/>
    </source>
</evidence>
<evidence type="ECO:0000259" key="10">
    <source>
        <dbReference type="Pfam" id="PF11721"/>
    </source>
</evidence>
<keyword evidence="9" id="KW-0119">Carbohydrate metabolism</keyword>
<evidence type="ECO:0000256" key="2">
    <source>
        <dbReference type="ARBA" id="ARBA00009141"/>
    </source>
</evidence>
<dbReference type="InterPro" id="IPR021720">
    <property type="entry name" value="Malectin_dom"/>
</dbReference>
<proteinExistence type="inferred from homology"/>
<keyword evidence="4" id="KW-0732">Signal</keyword>
<dbReference type="PANTHER" id="PTHR13460">
    <property type="match status" value="1"/>
</dbReference>
<comment type="caution">
    <text evidence="11">The sequence shown here is derived from an EMBL/GenBank/DDBJ whole genome shotgun (WGS) entry which is preliminary data.</text>
</comment>
<feature type="domain" description="Malectin" evidence="10">
    <location>
        <begin position="124"/>
        <end position="219"/>
    </location>
</feature>
<dbReference type="InterPro" id="IPR008979">
    <property type="entry name" value="Galactose-bd-like_sf"/>
</dbReference>
<evidence type="ECO:0000256" key="7">
    <source>
        <dbReference type="ARBA" id="ARBA00023136"/>
    </source>
</evidence>
<dbReference type="Pfam" id="PF11721">
    <property type="entry name" value="Malectin"/>
    <property type="match status" value="1"/>
</dbReference>
<dbReference type="RefSeq" id="WP_267665725.1">
    <property type="nucleotide sequence ID" value="NZ_JAODIX010000085.1"/>
</dbReference>
<keyword evidence="6" id="KW-1133">Transmembrane helix</keyword>
<name>A0ABD5YG06_9EURY</name>
<dbReference type="SUPFAM" id="SSF49785">
    <property type="entry name" value="Galactose-binding domain-like"/>
    <property type="match status" value="1"/>
</dbReference>
<evidence type="ECO:0000256" key="6">
    <source>
        <dbReference type="ARBA" id="ARBA00022989"/>
    </source>
</evidence>
<dbReference type="Proteomes" id="UP001596390">
    <property type="component" value="Unassembled WGS sequence"/>
</dbReference>